<comment type="caution">
    <text evidence="2">The sequence shown here is derived from an EMBL/GenBank/DDBJ whole genome shotgun (WGS) entry which is preliminary data.</text>
</comment>
<feature type="compositionally biased region" description="Low complexity" evidence="1">
    <location>
        <begin position="718"/>
        <end position="737"/>
    </location>
</feature>
<name>A0A948RVE7_UNCEI</name>
<dbReference type="Proteomes" id="UP000777784">
    <property type="component" value="Unassembled WGS sequence"/>
</dbReference>
<evidence type="ECO:0000313" key="3">
    <source>
        <dbReference type="Proteomes" id="UP000777784"/>
    </source>
</evidence>
<accession>A0A948RVE7</accession>
<dbReference type="AlphaFoldDB" id="A0A948RVE7"/>
<evidence type="ECO:0000256" key="1">
    <source>
        <dbReference type="SAM" id="MobiDB-lite"/>
    </source>
</evidence>
<reference evidence="2" key="1">
    <citation type="submission" date="2021-05" db="EMBL/GenBank/DDBJ databases">
        <title>Energy efficiency and biological interactions define the core microbiome of deep oligotrophic groundwater.</title>
        <authorList>
            <person name="Mehrshad M."/>
            <person name="Lopez-Fernandez M."/>
            <person name="Bell E."/>
            <person name="Bernier-Latmani R."/>
            <person name="Bertilsson S."/>
            <person name="Dopson M."/>
        </authorList>
    </citation>
    <scope>NUCLEOTIDE SEQUENCE</scope>
    <source>
        <strain evidence="2">Modern_marine.mb.64</strain>
    </source>
</reference>
<proteinExistence type="predicted"/>
<evidence type="ECO:0000313" key="2">
    <source>
        <dbReference type="EMBL" id="MBU2690691.1"/>
    </source>
</evidence>
<feature type="region of interest" description="Disordered" evidence="1">
    <location>
        <begin position="718"/>
        <end position="760"/>
    </location>
</feature>
<organism evidence="2 3">
    <name type="scientific">Eiseniibacteriota bacterium</name>
    <dbReference type="NCBI Taxonomy" id="2212470"/>
    <lineage>
        <taxon>Bacteria</taxon>
        <taxon>Candidatus Eiseniibacteriota</taxon>
    </lineage>
</organism>
<feature type="region of interest" description="Disordered" evidence="1">
    <location>
        <begin position="1"/>
        <end position="42"/>
    </location>
</feature>
<dbReference type="Gene3D" id="3.30.70.20">
    <property type="match status" value="1"/>
</dbReference>
<gene>
    <name evidence="2" type="ORF">KJ970_07155</name>
</gene>
<dbReference type="EMBL" id="JAHJDP010000034">
    <property type="protein sequence ID" value="MBU2690691.1"/>
    <property type="molecule type" value="Genomic_DNA"/>
</dbReference>
<sequence length="847" mass="93251">MDPAYPEVESAPPAGSPAGMQERPLLPDTGSDSGREADPESLNALRHFHLSLNDEPGSGDSSPEEFSPALLYRFKDASRVRTNYPLYLYPSKSGDGERLILPLSELLSETLDSFAPNPGQARILRDNLLRLERDIREALYKKPGLHPAGKVLAQAGEQLKRNLSLAGENAENLGADLETFLKQAPQGGWFLSFTDSSSLRLLIHAAHHKLNPRRAAFRDNVKQLRHHLKELLTIERHKGPASRMPEALRGELGGTGADFVDPRKLSSVLGSWRGAPLMAPERKRRIEHVLGLLESYLAQDSDPIVAIVHDGSLPLPVSEDECNGRLIEEPDPCAGALIHFQRHAAQFTEIFRAVRIATLEIEGSYHPEHHDPWFAEFDWESFSKEEFLLLPVVIALESSERLAGKGMLSLSQLILSGKPIQVLVPHDPAQNPAARGQKALHGYHLELGFLGIGHREALVQQSSAARPDHLMEGYLAGLAATHASLHLIACGFDSSRMQGRLDAWLHAGAAIESRAHPLFRYNPESGSSWASRLHFSGNPNAEENWSIHNLTCRKSGGEEISITAAFTFADFALLEPDFRRHFKAIPEPIVSEDLVSIADYLDLERDEAIVRIPFVWGVDHEGRLQRLAITRRLALACKDRLDYWRTLQELAGIRNEYVREATRKAQAEAEAKYRVEREQLQATHADELKRMREEAASEAMGGLAAMLLDLDAGAMTAPLSTPRAASPAAPARSKAPTAPAPSDPAEAETRAEAAGPAEAEEDISFDEPWVGTPLCTSCNDCTVINPLLFVYDENKQVRIGDPHAGTFAQLVAAAEKCPGRCIHPGKPLNPDEPNLEDLIRRAEPFNV</sequence>
<protein>
    <submittedName>
        <fullName evidence="2">Ferredoxin</fullName>
    </submittedName>
</protein>